<evidence type="ECO:0000313" key="8">
    <source>
        <dbReference type="Proteomes" id="UP000694300"/>
    </source>
</evidence>
<evidence type="ECO:0000256" key="1">
    <source>
        <dbReference type="ARBA" id="ARBA00004651"/>
    </source>
</evidence>
<comment type="caution">
    <text evidence="7">The sequence shown here is derived from an EMBL/GenBank/DDBJ whole genome shotgun (WGS) entry which is preliminary data.</text>
</comment>
<dbReference type="EMBL" id="JADQDF010000001">
    <property type="protein sequence ID" value="MBW0131839.1"/>
    <property type="molecule type" value="Genomic_DNA"/>
</dbReference>
<evidence type="ECO:0000256" key="6">
    <source>
        <dbReference type="SAM" id="Phobius"/>
    </source>
</evidence>
<feature type="transmembrane region" description="Helical" evidence="6">
    <location>
        <begin position="280"/>
        <end position="304"/>
    </location>
</feature>
<feature type="transmembrane region" description="Helical" evidence="6">
    <location>
        <begin position="154"/>
        <end position="176"/>
    </location>
</feature>
<keyword evidence="2" id="KW-1003">Cell membrane</keyword>
<keyword evidence="5 6" id="KW-0472">Membrane</keyword>
<gene>
    <name evidence="7" type="ORF">I4I82_29805</name>
</gene>
<organism evidence="7 8">
    <name type="scientific">Pseudonocardia oceani</name>
    <dbReference type="NCBI Taxonomy" id="2792013"/>
    <lineage>
        <taxon>Bacteria</taxon>
        <taxon>Bacillati</taxon>
        <taxon>Actinomycetota</taxon>
        <taxon>Actinomycetes</taxon>
        <taxon>Pseudonocardiales</taxon>
        <taxon>Pseudonocardiaceae</taxon>
        <taxon>Pseudonocardia</taxon>
    </lineage>
</organism>
<evidence type="ECO:0000256" key="2">
    <source>
        <dbReference type="ARBA" id="ARBA00022475"/>
    </source>
</evidence>
<dbReference type="Pfam" id="PF13520">
    <property type="entry name" value="AA_permease_2"/>
    <property type="match status" value="1"/>
</dbReference>
<feature type="transmembrane region" description="Helical" evidence="6">
    <location>
        <begin position="413"/>
        <end position="430"/>
    </location>
</feature>
<dbReference type="InterPro" id="IPR002293">
    <property type="entry name" value="AA/rel_permease1"/>
</dbReference>
<evidence type="ECO:0000313" key="7">
    <source>
        <dbReference type="EMBL" id="MBW0131839.1"/>
    </source>
</evidence>
<dbReference type="RefSeq" id="WP_218593482.1">
    <property type="nucleotide sequence ID" value="NZ_JADQDE010000238.1"/>
</dbReference>
<keyword evidence="8" id="KW-1185">Reference proteome</keyword>
<name>A0ABS6UHU5_9PSEU</name>
<feature type="transmembrane region" description="Helical" evidence="6">
    <location>
        <begin position="236"/>
        <end position="260"/>
    </location>
</feature>
<feature type="transmembrane region" description="Helical" evidence="6">
    <location>
        <begin position="333"/>
        <end position="353"/>
    </location>
</feature>
<comment type="subcellular location">
    <subcellularLocation>
        <location evidence="1">Cell membrane</location>
        <topology evidence="1">Multi-pass membrane protein</topology>
    </subcellularLocation>
</comment>
<protein>
    <submittedName>
        <fullName evidence="7">Amino acid permease</fullName>
    </submittedName>
</protein>
<dbReference type="PANTHER" id="PTHR42770">
    <property type="entry name" value="AMINO ACID TRANSPORTER-RELATED"/>
    <property type="match status" value="1"/>
</dbReference>
<feature type="transmembrane region" description="Helical" evidence="6">
    <location>
        <begin position="119"/>
        <end position="142"/>
    </location>
</feature>
<feature type="transmembrane region" description="Helical" evidence="6">
    <location>
        <begin position="196"/>
        <end position="215"/>
    </location>
</feature>
<feature type="transmembrane region" description="Helical" evidence="6">
    <location>
        <begin position="20"/>
        <end position="37"/>
    </location>
</feature>
<feature type="transmembrane region" description="Helical" evidence="6">
    <location>
        <begin position="49"/>
        <end position="71"/>
    </location>
</feature>
<keyword evidence="3 6" id="KW-0812">Transmembrane</keyword>
<reference evidence="7 8" key="1">
    <citation type="submission" date="2020-11" db="EMBL/GenBank/DDBJ databases">
        <title>Pseudonocardia abyssalis sp. nov. and Pseudonocardia oceani sp. nov., description and phylogenomic analysis of two novel actinomycetes isolated from the deep Southern Ocean.</title>
        <authorList>
            <person name="Parra J."/>
        </authorList>
    </citation>
    <scope>NUCLEOTIDE SEQUENCE [LARGE SCALE GENOMIC DNA]</scope>
    <source>
        <strain evidence="8">KRD185</strain>
    </source>
</reference>
<dbReference type="Proteomes" id="UP000694300">
    <property type="component" value="Unassembled WGS sequence"/>
</dbReference>
<accession>A0ABS6UHU5</accession>
<dbReference type="PANTHER" id="PTHR42770:SF11">
    <property type="entry name" value="INNER MEMBRANE TRANSPORT PROTEIN YBAT"/>
    <property type="match status" value="1"/>
</dbReference>
<feature type="transmembrane region" description="Helical" evidence="6">
    <location>
        <begin position="359"/>
        <end position="377"/>
    </location>
</feature>
<proteinExistence type="predicted"/>
<evidence type="ECO:0000256" key="4">
    <source>
        <dbReference type="ARBA" id="ARBA00022989"/>
    </source>
</evidence>
<evidence type="ECO:0000256" key="5">
    <source>
        <dbReference type="ARBA" id="ARBA00023136"/>
    </source>
</evidence>
<feature type="transmembrane region" description="Helical" evidence="6">
    <location>
        <begin position="389"/>
        <end position="407"/>
    </location>
</feature>
<evidence type="ECO:0000256" key="3">
    <source>
        <dbReference type="ARBA" id="ARBA00022692"/>
    </source>
</evidence>
<dbReference type="PIRSF" id="PIRSF006060">
    <property type="entry name" value="AA_transporter"/>
    <property type="match status" value="1"/>
</dbReference>
<feature type="transmembrane region" description="Helical" evidence="6">
    <location>
        <begin position="92"/>
        <end position="113"/>
    </location>
</feature>
<dbReference type="InterPro" id="IPR050367">
    <property type="entry name" value="APC_superfamily"/>
</dbReference>
<keyword evidence="4 6" id="KW-1133">Transmembrane helix</keyword>
<sequence>MVSRTQDDAPLRRALDGRLLTLFVVGDVLGAGIYTLVGEAAGRAGGALWLALAVALGLALLTAASYAELVTRFPRAGGAAVFARRAFRSEGVAFLVGFCGIAAGVTSVGALAVAFGGEYLAALVALPPVPVAVGFLVVLALLNARGITESMRANVVMTLLESAGLVLVVVLGAVLVGRGQADPAQLSQVPGEGAGGVAAAVVAAAALAFYSFVGFETSANMVEETVDPRRTFPRALFGGLLLAGALYVLVGLTVTLTVPLDQLAGSTGPLLEVVRIADVGVPLWLFSVIALVAVTNTALLTGIFSSRLAYGMAEDGLLPPVLARVLPGRRTPWVAIVATTALALALALTGDLAELADTVVLLLLVSFLSTNIAVLVLRRRDDGEADHFRVPLVLPILGALSCVALMAQQSGAVWLRAALLLGLGVLLYGAERLRKRGTERSAQREA</sequence>